<dbReference type="PANTHER" id="PTHR30032:SF8">
    <property type="entry name" value="GERMINATION-SPECIFIC N-ACETYLMURAMOYL-L-ALANINE AMIDASE"/>
    <property type="match status" value="1"/>
</dbReference>
<protein>
    <recommendedName>
        <fullName evidence="4">WD40-like Beta Propeller Repeat</fullName>
    </recommendedName>
</protein>
<name>A0ABP5F9W4_9ACTN</name>
<evidence type="ECO:0000313" key="2">
    <source>
        <dbReference type="EMBL" id="GAA2017771.1"/>
    </source>
</evidence>
<dbReference type="InterPro" id="IPR007253">
    <property type="entry name" value="Cell_wall-bd_2"/>
</dbReference>
<keyword evidence="3" id="KW-1185">Reference proteome</keyword>
<gene>
    <name evidence="2" type="ORF">GCM10009839_12100</name>
</gene>
<feature type="chain" id="PRO_5045548684" description="WD40-like Beta Propeller Repeat" evidence="1">
    <location>
        <begin position="27"/>
        <end position="639"/>
    </location>
</feature>
<keyword evidence="1" id="KW-0732">Signal</keyword>
<dbReference type="Pfam" id="PF07676">
    <property type="entry name" value="PD40"/>
    <property type="match status" value="1"/>
</dbReference>
<evidence type="ECO:0008006" key="4">
    <source>
        <dbReference type="Google" id="ProtNLM"/>
    </source>
</evidence>
<dbReference type="InterPro" id="IPR011659">
    <property type="entry name" value="WD40"/>
</dbReference>
<dbReference type="Gene3D" id="2.120.10.30">
    <property type="entry name" value="TolB, C-terminal domain"/>
    <property type="match status" value="2"/>
</dbReference>
<reference evidence="3" key="1">
    <citation type="journal article" date="2019" name="Int. J. Syst. Evol. Microbiol.">
        <title>The Global Catalogue of Microorganisms (GCM) 10K type strain sequencing project: providing services to taxonomists for standard genome sequencing and annotation.</title>
        <authorList>
            <consortium name="The Broad Institute Genomics Platform"/>
            <consortium name="The Broad Institute Genome Sequencing Center for Infectious Disease"/>
            <person name="Wu L."/>
            <person name="Ma J."/>
        </authorList>
    </citation>
    <scope>NUCLEOTIDE SEQUENCE [LARGE SCALE GENOMIC DNA]</scope>
    <source>
        <strain evidence="3">JCM 16014</strain>
    </source>
</reference>
<dbReference type="SUPFAM" id="SSF82171">
    <property type="entry name" value="DPP6 N-terminal domain-like"/>
    <property type="match status" value="1"/>
</dbReference>
<organism evidence="2 3">
    <name type="scientific">Catenulispora yoronensis</name>
    <dbReference type="NCBI Taxonomy" id="450799"/>
    <lineage>
        <taxon>Bacteria</taxon>
        <taxon>Bacillati</taxon>
        <taxon>Actinomycetota</taxon>
        <taxon>Actinomycetes</taxon>
        <taxon>Catenulisporales</taxon>
        <taxon>Catenulisporaceae</taxon>
        <taxon>Catenulispora</taxon>
    </lineage>
</organism>
<comment type="caution">
    <text evidence="2">The sequence shown here is derived from an EMBL/GenBank/DDBJ whole genome shotgun (WGS) entry which is preliminary data.</text>
</comment>
<dbReference type="InterPro" id="IPR011042">
    <property type="entry name" value="6-blade_b-propeller_TolB-like"/>
</dbReference>
<dbReference type="RefSeq" id="WP_344664493.1">
    <property type="nucleotide sequence ID" value="NZ_BAAAQN010000005.1"/>
</dbReference>
<feature type="signal peptide" evidence="1">
    <location>
        <begin position="1"/>
        <end position="26"/>
    </location>
</feature>
<dbReference type="PANTHER" id="PTHR30032">
    <property type="entry name" value="N-ACETYLMURAMOYL-L-ALANINE AMIDASE-RELATED"/>
    <property type="match status" value="1"/>
</dbReference>
<dbReference type="InterPro" id="IPR051922">
    <property type="entry name" value="Bact_Sporulation_Assoc"/>
</dbReference>
<evidence type="ECO:0000313" key="3">
    <source>
        <dbReference type="Proteomes" id="UP001500751"/>
    </source>
</evidence>
<sequence>MSAKKLTTAAATALAAATSLAAPAHANPTPHTFPGASNGRLTVTVGDNQLHFDASQNGGVGSEAMPSQKVTDAEWAPDGSRVVYIDEANQVVSVRADGTDRIVIASGLSAAPTHPTWLNGGSFIVFAMGGDLYKVPSLGGAVEKLSAGHQSGDKDSAPQGGANGKLVFQRISSAGYSSIWIYDGYQDTAIGLNHLGFTPSISPNGKSVAFMLPDQAAVPINQIWTINSDGTSPVQLTHDKTTNQKSNTPVWSPDGSQIAFNAGGDVRVMAAQQDAPENPRIPAITGRLSWQPNGDPGNLPNGANPVNLVERLDGLDRIETAIQISHWSWDPAASNPPAARQADMAVIARSDLAADALAGTALARQLKGGRGPLLLTDTGSLDPRTLAELHRTLKPGAFVYVLGQTQAISAHTFQQIADAGFRPTRIGGRDRFETAVDVAETIVPTYTHDPVTILTATGMNFPDALAAGAVAASRPNTVVVLTDDKVMPAATLNFINAVPQRTVYGVGKQGVDALASVRIPAGAVWGSDRFVTAATVAHTFFGGPQVVGIATGYKFPDALAGGVLAGSVGGPLLLTGPTALPSETADYLRNASGSISDAVMFGGPAVLDDGLKNQVGDLIGQPGQWIYARNNPGAHPGPR</sequence>
<dbReference type="Proteomes" id="UP001500751">
    <property type="component" value="Unassembled WGS sequence"/>
</dbReference>
<proteinExistence type="predicted"/>
<dbReference type="Pfam" id="PF04122">
    <property type="entry name" value="CW_binding_2"/>
    <property type="match status" value="3"/>
</dbReference>
<dbReference type="EMBL" id="BAAAQN010000005">
    <property type="protein sequence ID" value="GAA2017771.1"/>
    <property type="molecule type" value="Genomic_DNA"/>
</dbReference>
<evidence type="ECO:0000256" key="1">
    <source>
        <dbReference type="SAM" id="SignalP"/>
    </source>
</evidence>
<accession>A0ABP5F9W4</accession>